<evidence type="ECO:0000256" key="1">
    <source>
        <dbReference type="SAM" id="Phobius"/>
    </source>
</evidence>
<keyword evidence="1" id="KW-0472">Membrane</keyword>
<gene>
    <name evidence="2" type="ORF">ISN44_As12g040370</name>
</gene>
<reference evidence="2 3" key="1">
    <citation type="submission" date="2020-12" db="EMBL/GenBank/DDBJ databases">
        <title>Concerted genomic and epigenomic changes stabilize Arabidopsis allopolyploids.</title>
        <authorList>
            <person name="Chen Z."/>
        </authorList>
    </citation>
    <scope>NUCLEOTIDE SEQUENCE [LARGE SCALE GENOMIC DNA]</scope>
    <source>
        <strain evidence="2">As9502</strain>
        <tissue evidence="2">Leaf</tissue>
    </source>
</reference>
<evidence type="ECO:0000313" key="3">
    <source>
        <dbReference type="Proteomes" id="UP000694251"/>
    </source>
</evidence>
<organism evidence="2 3">
    <name type="scientific">Arabidopsis suecica</name>
    <name type="common">Swedish thale-cress</name>
    <name type="synonym">Cardaminopsis suecica</name>
    <dbReference type="NCBI Taxonomy" id="45249"/>
    <lineage>
        <taxon>Eukaryota</taxon>
        <taxon>Viridiplantae</taxon>
        <taxon>Streptophyta</taxon>
        <taxon>Embryophyta</taxon>
        <taxon>Tracheophyta</taxon>
        <taxon>Spermatophyta</taxon>
        <taxon>Magnoliopsida</taxon>
        <taxon>eudicotyledons</taxon>
        <taxon>Gunneridae</taxon>
        <taxon>Pentapetalae</taxon>
        <taxon>rosids</taxon>
        <taxon>malvids</taxon>
        <taxon>Brassicales</taxon>
        <taxon>Brassicaceae</taxon>
        <taxon>Camelineae</taxon>
        <taxon>Arabidopsis</taxon>
    </lineage>
</organism>
<keyword evidence="1" id="KW-1133">Transmembrane helix</keyword>
<protein>
    <submittedName>
        <fullName evidence="2">Uncharacterized protein</fullName>
    </submittedName>
</protein>
<comment type="caution">
    <text evidence="2">The sequence shown here is derived from an EMBL/GenBank/DDBJ whole genome shotgun (WGS) entry which is preliminary data.</text>
</comment>
<evidence type="ECO:0000313" key="2">
    <source>
        <dbReference type="EMBL" id="KAG7548889.1"/>
    </source>
</evidence>
<accession>A0A8T1YSB7</accession>
<name>A0A8T1YSB7_ARASU</name>
<proteinExistence type="predicted"/>
<dbReference type="EMBL" id="JAEFBJ010000012">
    <property type="protein sequence ID" value="KAG7548889.1"/>
    <property type="molecule type" value="Genomic_DNA"/>
</dbReference>
<dbReference type="AlphaFoldDB" id="A0A8T1YSB7"/>
<dbReference type="Proteomes" id="UP000694251">
    <property type="component" value="Chromosome 12"/>
</dbReference>
<keyword evidence="3" id="KW-1185">Reference proteome</keyword>
<keyword evidence="1" id="KW-0812">Transmembrane</keyword>
<sequence>MTAEVHDGVIGKRYGYEVVVLVCVYVAGLGWSWWGRPGWAALEIRSATQSVTVAVSFVFTLAVAQSVPPSTDVMQVPSWDFLLLWRMGGGAAVLAGD</sequence>
<feature type="transmembrane region" description="Helical" evidence="1">
    <location>
        <begin position="14"/>
        <end position="34"/>
    </location>
</feature>